<evidence type="ECO:0000256" key="7">
    <source>
        <dbReference type="ARBA" id="ARBA00023065"/>
    </source>
</evidence>
<dbReference type="SUPFAM" id="SSF53850">
    <property type="entry name" value="Periplasmic binding protein-like II"/>
    <property type="match status" value="1"/>
</dbReference>
<evidence type="ECO:0000256" key="4">
    <source>
        <dbReference type="ARBA" id="ARBA00022475"/>
    </source>
</evidence>
<evidence type="ECO:0000256" key="12">
    <source>
        <dbReference type="ARBA" id="ARBA00023303"/>
    </source>
</evidence>
<keyword evidence="4" id="KW-1003">Cell membrane</keyword>
<dbReference type="Pfam" id="PF10613">
    <property type="entry name" value="Lig_chan-Glu_bd"/>
    <property type="match status" value="1"/>
</dbReference>
<comment type="similarity">
    <text evidence="2">Belongs to the glutamate-gated ion channel (TC 1.A.10.1) family.</text>
</comment>
<dbReference type="Gene3D" id="1.10.287.70">
    <property type="match status" value="1"/>
</dbReference>
<keyword evidence="8 13" id="KW-0472">Membrane</keyword>
<sequence length="392" mass="45412">MFPKFLKIAFIPNPYLVIVQKNENNKTEITGGYEGRILKDIAQAIGFDYELFERQDGQYGWRDNETGQWTGMLGMLDRGEVDFILEKFAYDYDIFNHFSVIPFSCYRFAYATNKPTFESAESRFEMPFQAEVWMASVVVYLLVTVVLWILLLKTKLYTKEKAGETLLDRRSKRRTNRKPRHQISQLGKLFRPERYNRRFQQIRRLDVPKHANNRISFSDVVMATIKILFKQNSTSRYLKSASTKAVLITWMIGSMVLCYSYSGSLLSFMTLPSLSKPIETVEQLANAVDRHGYKLHVVQKEVVPLIIESNPFLADAAVKIIKNDWILDYAGNTKFLQMLEQDNLLELVCVNNNKLIDVDGYPVLERRNCVVLDDVTYHSVGLPLEKLLGKHL</sequence>
<keyword evidence="12" id="KW-0407">Ion channel</keyword>
<evidence type="ECO:0000256" key="11">
    <source>
        <dbReference type="ARBA" id="ARBA00023286"/>
    </source>
</evidence>
<dbReference type="GO" id="GO:0015276">
    <property type="term" value="F:ligand-gated monoatomic ion channel activity"/>
    <property type="evidence" value="ECO:0007669"/>
    <property type="project" value="InterPro"/>
</dbReference>
<dbReference type="PANTHER" id="PTHR42643">
    <property type="entry name" value="IONOTROPIC RECEPTOR 20A-RELATED"/>
    <property type="match status" value="1"/>
</dbReference>
<keyword evidence="10" id="KW-0325">Glycoprotein</keyword>
<dbReference type="InterPro" id="IPR001320">
    <property type="entry name" value="Iontro_rcpt_C"/>
</dbReference>
<dbReference type="EMBL" id="JAFNEN010001024">
    <property type="protein sequence ID" value="KAG8175352.1"/>
    <property type="molecule type" value="Genomic_DNA"/>
</dbReference>
<keyword evidence="9" id="KW-0675">Receptor</keyword>
<keyword evidence="3" id="KW-0813">Transport</keyword>
<evidence type="ECO:0000256" key="13">
    <source>
        <dbReference type="SAM" id="Phobius"/>
    </source>
</evidence>
<evidence type="ECO:0000313" key="15">
    <source>
        <dbReference type="EMBL" id="KAG8175352.1"/>
    </source>
</evidence>
<feature type="transmembrane region" description="Helical" evidence="13">
    <location>
        <begin position="132"/>
        <end position="152"/>
    </location>
</feature>
<evidence type="ECO:0000256" key="5">
    <source>
        <dbReference type="ARBA" id="ARBA00022692"/>
    </source>
</evidence>
<dbReference type="InterPro" id="IPR052192">
    <property type="entry name" value="Insect_Ionotropic_Sensory_Rcpt"/>
</dbReference>
<reference evidence="15 16" key="1">
    <citation type="journal article" date="2022" name="Nat. Ecol. Evol.">
        <title>A masculinizing supergene underlies an exaggerated male reproductive morph in a spider.</title>
        <authorList>
            <person name="Hendrickx F."/>
            <person name="De Corte Z."/>
            <person name="Sonet G."/>
            <person name="Van Belleghem S.M."/>
            <person name="Kostlbacher S."/>
            <person name="Vangestel C."/>
        </authorList>
    </citation>
    <scope>NUCLEOTIDE SEQUENCE [LARGE SCALE GENOMIC DNA]</scope>
    <source>
        <strain evidence="15">W744_W776</strain>
    </source>
</reference>
<feature type="transmembrane region" description="Helical" evidence="13">
    <location>
        <begin position="245"/>
        <end position="269"/>
    </location>
</feature>
<keyword evidence="6 13" id="KW-1133">Transmembrane helix</keyword>
<evidence type="ECO:0000259" key="14">
    <source>
        <dbReference type="SMART" id="SM00918"/>
    </source>
</evidence>
<evidence type="ECO:0000256" key="8">
    <source>
        <dbReference type="ARBA" id="ARBA00023136"/>
    </source>
</evidence>
<organism evidence="15 16">
    <name type="scientific">Oedothorax gibbosus</name>
    <dbReference type="NCBI Taxonomy" id="931172"/>
    <lineage>
        <taxon>Eukaryota</taxon>
        <taxon>Metazoa</taxon>
        <taxon>Ecdysozoa</taxon>
        <taxon>Arthropoda</taxon>
        <taxon>Chelicerata</taxon>
        <taxon>Arachnida</taxon>
        <taxon>Araneae</taxon>
        <taxon>Araneomorphae</taxon>
        <taxon>Entelegynae</taxon>
        <taxon>Araneoidea</taxon>
        <taxon>Linyphiidae</taxon>
        <taxon>Erigoninae</taxon>
        <taxon>Oedothorax</taxon>
    </lineage>
</organism>
<evidence type="ECO:0000256" key="1">
    <source>
        <dbReference type="ARBA" id="ARBA00004651"/>
    </source>
</evidence>
<proteinExistence type="inferred from homology"/>
<evidence type="ECO:0000256" key="9">
    <source>
        <dbReference type="ARBA" id="ARBA00023170"/>
    </source>
</evidence>
<evidence type="ECO:0000256" key="3">
    <source>
        <dbReference type="ARBA" id="ARBA00022448"/>
    </source>
</evidence>
<keyword evidence="16" id="KW-1185">Reference proteome</keyword>
<dbReference type="InterPro" id="IPR019594">
    <property type="entry name" value="Glu/Gly-bd"/>
</dbReference>
<evidence type="ECO:0000313" key="16">
    <source>
        <dbReference type="Proteomes" id="UP000827092"/>
    </source>
</evidence>
<keyword evidence="11" id="KW-1071">Ligand-gated ion channel</keyword>
<comment type="caution">
    <text evidence="15">The sequence shown here is derived from an EMBL/GenBank/DDBJ whole genome shotgun (WGS) entry which is preliminary data.</text>
</comment>
<dbReference type="AlphaFoldDB" id="A0AAV6TVB7"/>
<dbReference type="GO" id="GO:0050906">
    <property type="term" value="P:detection of stimulus involved in sensory perception"/>
    <property type="evidence" value="ECO:0007669"/>
    <property type="project" value="UniProtKB-ARBA"/>
</dbReference>
<evidence type="ECO:0000256" key="6">
    <source>
        <dbReference type="ARBA" id="ARBA00022989"/>
    </source>
</evidence>
<keyword evidence="7" id="KW-0406">Ion transport</keyword>
<comment type="subcellular location">
    <subcellularLocation>
        <location evidence="1">Cell membrane</location>
        <topology evidence="1">Multi-pass membrane protein</topology>
    </subcellularLocation>
</comment>
<name>A0AAV6TVB7_9ARAC</name>
<protein>
    <recommendedName>
        <fullName evidence="14">Ionotropic glutamate receptor L-glutamate and glycine-binding domain-containing protein</fullName>
    </recommendedName>
</protein>
<evidence type="ECO:0000256" key="2">
    <source>
        <dbReference type="ARBA" id="ARBA00008685"/>
    </source>
</evidence>
<dbReference type="GO" id="GO:0005886">
    <property type="term" value="C:plasma membrane"/>
    <property type="evidence" value="ECO:0007669"/>
    <property type="project" value="UniProtKB-SubCell"/>
</dbReference>
<dbReference type="SMART" id="SM00918">
    <property type="entry name" value="Lig_chan-Glu_bd"/>
    <property type="match status" value="1"/>
</dbReference>
<dbReference type="Proteomes" id="UP000827092">
    <property type="component" value="Unassembled WGS sequence"/>
</dbReference>
<feature type="domain" description="Ionotropic glutamate receptor L-glutamate and glycine-binding" evidence="14">
    <location>
        <begin position="14"/>
        <end position="78"/>
    </location>
</feature>
<accession>A0AAV6TVB7</accession>
<dbReference type="Gene3D" id="3.40.190.10">
    <property type="entry name" value="Periplasmic binding protein-like II"/>
    <property type="match status" value="1"/>
</dbReference>
<gene>
    <name evidence="15" type="ORF">JTE90_006694</name>
</gene>
<dbReference type="PANTHER" id="PTHR42643:SF24">
    <property type="entry name" value="IONOTROPIC RECEPTOR 60A"/>
    <property type="match status" value="1"/>
</dbReference>
<dbReference type="Pfam" id="PF00060">
    <property type="entry name" value="Lig_chan"/>
    <property type="match status" value="1"/>
</dbReference>
<keyword evidence="5 13" id="KW-0812">Transmembrane</keyword>
<evidence type="ECO:0000256" key="10">
    <source>
        <dbReference type="ARBA" id="ARBA00023180"/>
    </source>
</evidence>